<comment type="caution">
    <text evidence="4">The sequence shown here is derived from an EMBL/GenBank/DDBJ whole genome shotgun (WGS) entry which is preliminary data.</text>
</comment>
<feature type="coiled-coil region" evidence="2">
    <location>
        <begin position="1248"/>
        <end position="1317"/>
    </location>
</feature>
<feature type="compositionally biased region" description="Basic and acidic residues" evidence="3">
    <location>
        <begin position="371"/>
        <end position="392"/>
    </location>
</feature>
<dbReference type="InterPro" id="IPR051293">
    <property type="entry name" value="MTUS1/CCDC69"/>
</dbReference>
<feature type="region of interest" description="Disordered" evidence="3">
    <location>
        <begin position="1391"/>
        <end position="1413"/>
    </location>
</feature>
<dbReference type="PANTHER" id="PTHR24200">
    <property type="entry name" value="TOUCAN, ISOFORM A"/>
    <property type="match status" value="1"/>
</dbReference>
<feature type="region of interest" description="Disordered" evidence="3">
    <location>
        <begin position="490"/>
        <end position="568"/>
    </location>
</feature>
<feature type="region of interest" description="Disordered" evidence="3">
    <location>
        <begin position="1006"/>
        <end position="1100"/>
    </location>
</feature>
<evidence type="ECO:0000313" key="4">
    <source>
        <dbReference type="EMBL" id="KAF0038389.1"/>
    </source>
</evidence>
<feature type="compositionally biased region" description="Low complexity" evidence="3">
    <location>
        <begin position="225"/>
        <end position="237"/>
    </location>
</feature>
<reference evidence="4 5" key="1">
    <citation type="submission" date="2019-06" db="EMBL/GenBank/DDBJ databases">
        <title>Draft genomes of female and male turbot (Scophthalmus maximus).</title>
        <authorList>
            <person name="Xu H."/>
            <person name="Xu X.-W."/>
            <person name="Shao C."/>
            <person name="Chen S."/>
        </authorList>
    </citation>
    <scope>NUCLEOTIDE SEQUENCE [LARGE SCALE GENOMIC DNA]</scope>
    <source>
        <strain evidence="4">Ysfricsl-2016a</strain>
        <tissue evidence="4">Blood</tissue>
    </source>
</reference>
<organism evidence="4 5">
    <name type="scientific">Scophthalmus maximus</name>
    <name type="common">Turbot</name>
    <name type="synonym">Psetta maxima</name>
    <dbReference type="NCBI Taxonomy" id="52904"/>
    <lineage>
        <taxon>Eukaryota</taxon>
        <taxon>Metazoa</taxon>
        <taxon>Chordata</taxon>
        <taxon>Craniata</taxon>
        <taxon>Vertebrata</taxon>
        <taxon>Euteleostomi</taxon>
        <taxon>Actinopterygii</taxon>
        <taxon>Neopterygii</taxon>
        <taxon>Teleostei</taxon>
        <taxon>Neoteleostei</taxon>
        <taxon>Acanthomorphata</taxon>
        <taxon>Carangaria</taxon>
        <taxon>Pleuronectiformes</taxon>
        <taxon>Pleuronectoidei</taxon>
        <taxon>Scophthalmidae</taxon>
        <taxon>Scophthalmus</taxon>
    </lineage>
</organism>
<feature type="region of interest" description="Disordered" evidence="3">
    <location>
        <begin position="610"/>
        <end position="710"/>
    </location>
</feature>
<name>A0A6A4T048_SCOMX</name>
<feature type="region of interest" description="Disordered" evidence="3">
    <location>
        <begin position="279"/>
        <end position="300"/>
    </location>
</feature>
<feature type="compositionally biased region" description="Polar residues" evidence="3">
    <location>
        <begin position="1470"/>
        <end position="1488"/>
    </location>
</feature>
<proteinExistence type="predicted"/>
<dbReference type="GO" id="GO:0005737">
    <property type="term" value="C:cytoplasm"/>
    <property type="evidence" value="ECO:0007669"/>
    <property type="project" value="TreeGrafter"/>
</dbReference>
<evidence type="ECO:0000313" key="5">
    <source>
        <dbReference type="Proteomes" id="UP000438429"/>
    </source>
</evidence>
<feature type="compositionally biased region" description="Basic and acidic residues" evidence="3">
    <location>
        <begin position="1063"/>
        <end position="1085"/>
    </location>
</feature>
<sequence length="1525" mass="169097">MRQKSAAPAPEQKDARRGVGCSISTAPPPPVRSIALSALFLSQTLRGREGGGKTRTCFVLQLLRSTDSSSMNQHQRHLKSATIRPHMLHSTEKKQTVTQDHVGFGGDTVPGLRVRGDKVANKTQIQFPQSGDDNANQLPSIGDQERRRLTKDKGYSSIPPLVSKSDSPNKLVIWGSEQQCMEPELSNFELLECQGIHTFLGNRDQEEENEEEEDDGGSMREGPMSISSSSTASSASTGMRRYDNDCNKVETRIQRGKEVQKRMACHSTEELDTCVTGSIEKRNSRSGRDRQSVGLKESKSETNVFVSSLSAIALSGSLSCALDSSGEAQTPISLSNSKTNAYPNANNATSAQTRRRAVPADANQNSASSHPQEKHDCPQFCSQDHRQKEGSHHRNGLSSDVGLGQRRRAGFDERALPPRQQQLVRPLCQTEMGRARSSAEPNAHQDEREQPTSPNNTTDYYSNGSNIKFTRSSLREPSDFSHLYNTYALSQPRQPNQAAQREVDKQPAPAPRHHSCPPNPSTLEKRPQTQFTYRRNCSSPNRTGVESRSSTPPHSPLRTPQGSPRRQPAMYHVSRNVSGVRHIPSGGNPAVITSAQGHGNSCLRAPVKTNISTSGIPKAPLNNQQISPHPNHNSSPKESSPSPKLKPKGVRPKIITYVRKNPQFKPQAADGPYQVSSLPSRLSANSHGQTPTSFKGTAKDPCRPDTETRGAPALIAPNLLYDKYRQDMQTNIFPSGVLSRSIRPPGHANTVPPAHTHVNPHVHTHSHTAPPKLGSKADNFYGTTSEVARSSSVKGSSAEDTLQPQTAAQAGGSGSLLRSGRGLRLGLGAVNRTATGIAKGRGPGQGQRSVLVFSQPVQPVSPATSQRSQDNTVMGSRKCNWHVVISVLLLRLVGLSVSEEPPPHRVTTSPPSADHQRGAPCRSNSLQPPSTPALPRRYLPPQPRSSPGGQQKLTKKARKIQHIQEHQLQANLRDTFVHQLQMIPYCHIIAIYNNIGRKEFQRSSEVTRSLPSSPKRLAVVPPKPQSPVQSGQRPAAAVRGSAPPGSPRRVAPLRLQQEQQESLQREKEEAQQKERARQAEEREKEEQTEEVQRLQGRCEQQERQLRALREELRKTSLGLEAFIITTQHYCLKNKATEENERMLSVEMQKIREEMASNSVRWERLQREKTALEVAFERELQELQLQQEAELAAVEEGLRKCHSAEAEHLKAEFRSEMEEFRTQQQELAAIQELRDMHNITMATLHEEHARTMRDLRKAHEQQKLLLEEEFEKHRLSLQDALAPYQHIEKDLKSLKEIVEMKNQQIHQQDKKISDLEKVVCSNKHITSTPLHKNTHTHTCGQCASSVKYCVVVVTFEQAQKNVFLEEKVQVLQQQNEDLKTRIDMNLALSRQLSSENSNLQESVEKESTEKKRLSRNNEELLWRLQTSPLMSPASSPLHRSFSTSPVPSSPFFSSSPVAGCESPTHCHGCPQQVQYSSPSHRATTNQNLSPGPATPTHRAASNQNYSPGPATPTHRASANRCNLAAR</sequence>
<accession>A0A6A4T048</accession>
<feature type="compositionally biased region" description="Low complexity" evidence="3">
    <location>
        <begin position="1053"/>
        <end position="1062"/>
    </location>
</feature>
<feature type="compositionally biased region" description="Polar residues" evidence="3">
    <location>
        <begin position="124"/>
        <end position="139"/>
    </location>
</feature>
<dbReference type="PANTHER" id="PTHR24200:SF15">
    <property type="entry name" value="MICROTUBULE-ASSOCIATED TUMOR SUPPRESSOR CANDIDATE 2-LIKE ISOFORM X1"/>
    <property type="match status" value="1"/>
</dbReference>
<feature type="region of interest" description="Disordered" evidence="3">
    <location>
        <begin position="1470"/>
        <end position="1525"/>
    </location>
</feature>
<feature type="compositionally biased region" description="Basic and acidic residues" evidence="3">
    <location>
        <begin position="697"/>
        <end position="708"/>
    </location>
</feature>
<dbReference type="Proteomes" id="UP000438429">
    <property type="component" value="Unassembled WGS sequence"/>
</dbReference>
<protein>
    <recommendedName>
        <fullName evidence="6">Microtubule-associated tumor suppressor candidate 2-like</fullName>
    </recommendedName>
</protein>
<feature type="compositionally biased region" description="Basic and acidic residues" evidence="3">
    <location>
        <begin position="143"/>
        <end position="154"/>
    </location>
</feature>
<evidence type="ECO:0000256" key="3">
    <source>
        <dbReference type="SAM" id="MobiDB-lite"/>
    </source>
</evidence>
<feature type="region of interest" description="Disordered" evidence="3">
    <location>
        <begin position="327"/>
        <end position="403"/>
    </location>
</feature>
<evidence type="ECO:0008006" key="6">
    <source>
        <dbReference type="Google" id="ProtNLM"/>
    </source>
</evidence>
<feature type="region of interest" description="Disordered" evidence="3">
    <location>
        <begin position="899"/>
        <end position="961"/>
    </location>
</feature>
<feature type="compositionally biased region" description="Acidic residues" evidence="3">
    <location>
        <begin position="205"/>
        <end position="216"/>
    </location>
</feature>
<keyword evidence="1 2" id="KW-0175">Coiled coil</keyword>
<feature type="region of interest" description="Disordered" evidence="3">
    <location>
        <begin position="1430"/>
        <end position="1456"/>
    </location>
</feature>
<feature type="compositionally biased region" description="Low complexity" evidence="3">
    <location>
        <begin position="627"/>
        <end position="643"/>
    </location>
</feature>
<feature type="compositionally biased region" description="Polar residues" evidence="3">
    <location>
        <begin position="490"/>
        <end position="499"/>
    </location>
</feature>
<feature type="compositionally biased region" description="Polar residues" evidence="3">
    <location>
        <begin position="1391"/>
        <end position="1400"/>
    </location>
</feature>
<feature type="region of interest" description="Disordered" evidence="3">
    <location>
        <begin position="432"/>
        <end position="466"/>
    </location>
</feature>
<feature type="compositionally biased region" description="Polar residues" evidence="3">
    <location>
        <begin position="327"/>
        <end position="352"/>
    </location>
</feature>
<feature type="compositionally biased region" description="Basic and acidic residues" evidence="3">
    <location>
        <begin position="1401"/>
        <end position="1413"/>
    </location>
</feature>
<feature type="compositionally biased region" description="Polar residues" evidence="3">
    <location>
        <begin position="610"/>
        <end position="626"/>
    </location>
</feature>
<evidence type="ECO:0000256" key="1">
    <source>
        <dbReference type="ARBA" id="ARBA00023054"/>
    </source>
</evidence>
<feature type="compositionally biased region" description="Polar residues" evidence="3">
    <location>
        <begin position="451"/>
        <end position="466"/>
    </location>
</feature>
<feature type="compositionally biased region" description="Polar residues" evidence="3">
    <location>
        <begin position="674"/>
        <end position="695"/>
    </location>
</feature>
<feature type="region of interest" description="Disordered" evidence="3">
    <location>
        <begin position="786"/>
        <end position="818"/>
    </location>
</feature>
<gene>
    <name evidence="4" type="ORF">F2P81_008873</name>
</gene>
<dbReference type="GO" id="GO:0005634">
    <property type="term" value="C:nucleus"/>
    <property type="evidence" value="ECO:0007669"/>
    <property type="project" value="TreeGrafter"/>
</dbReference>
<feature type="region of interest" description="Disordered" evidence="3">
    <location>
        <begin position="1"/>
        <end position="28"/>
    </location>
</feature>
<feature type="compositionally biased region" description="Polar residues" evidence="3">
    <location>
        <begin position="786"/>
        <end position="808"/>
    </location>
</feature>
<feature type="region of interest" description="Disordered" evidence="3">
    <location>
        <begin position="124"/>
        <end position="168"/>
    </location>
</feature>
<feature type="compositionally biased region" description="Polar residues" evidence="3">
    <location>
        <begin position="528"/>
        <end position="564"/>
    </location>
</feature>
<feature type="region of interest" description="Disordered" evidence="3">
    <location>
        <begin position="199"/>
        <end position="243"/>
    </location>
</feature>
<dbReference type="GO" id="GO:0008017">
    <property type="term" value="F:microtubule binding"/>
    <property type="evidence" value="ECO:0007669"/>
    <property type="project" value="TreeGrafter"/>
</dbReference>
<dbReference type="EMBL" id="VEVO01000008">
    <property type="protein sequence ID" value="KAF0038389.1"/>
    <property type="molecule type" value="Genomic_DNA"/>
</dbReference>
<evidence type="ECO:0000256" key="2">
    <source>
        <dbReference type="SAM" id="Coils"/>
    </source>
</evidence>
<feature type="compositionally biased region" description="Low complexity" evidence="3">
    <location>
        <begin position="1439"/>
        <end position="1456"/>
    </location>
</feature>